<dbReference type="InterPro" id="IPR003812">
    <property type="entry name" value="Fido"/>
</dbReference>
<evidence type="ECO:0000259" key="3">
    <source>
        <dbReference type="PROSITE" id="PS51459"/>
    </source>
</evidence>
<proteinExistence type="predicted"/>
<accession>A0A5C5UST2</accession>
<dbReference type="GO" id="GO:0005524">
    <property type="term" value="F:ATP binding"/>
    <property type="evidence" value="ECO:0007669"/>
    <property type="project" value="UniProtKB-KW"/>
</dbReference>
<dbReference type="PANTHER" id="PTHR13504:SF38">
    <property type="entry name" value="FIDO DOMAIN-CONTAINING PROTEIN"/>
    <property type="match status" value="1"/>
</dbReference>
<feature type="domain" description="Fido" evidence="3">
    <location>
        <begin position="48"/>
        <end position="192"/>
    </location>
</feature>
<feature type="binding site" evidence="2">
    <location>
        <begin position="134"/>
        <end position="141"/>
    </location>
    <ligand>
        <name>ATP</name>
        <dbReference type="ChEBI" id="CHEBI:30616"/>
    </ligand>
</feature>
<dbReference type="SUPFAM" id="SSF140931">
    <property type="entry name" value="Fic-like"/>
    <property type="match status" value="1"/>
</dbReference>
<gene>
    <name evidence="4" type="ORF">FRX94_02940</name>
</gene>
<feature type="active site" evidence="1">
    <location>
        <position position="130"/>
    </location>
</feature>
<dbReference type="Proteomes" id="UP000320791">
    <property type="component" value="Unassembled WGS sequence"/>
</dbReference>
<name>A0A5C5UST2_9CORY</name>
<dbReference type="Gene3D" id="1.10.3290.10">
    <property type="entry name" value="Fido-like domain"/>
    <property type="match status" value="1"/>
</dbReference>
<evidence type="ECO:0000256" key="1">
    <source>
        <dbReference type="PIRSR" id="PIRSR640198-1"/>
    </source>
</evidence>
<dbReference type="RefSeq" id="WP_146323629.1">
    <property type="nucleotide sequence ID" value="NZ_BAABLR010000014.1"/>
</dbReference>
<dbReference type="OrthoDB" id="9813719at2"/>
<keyword evidence="5" id="KW-1185">Reference proteome</keyword>
<dbReference type="PANTHER" id="PTHR13504">
    <property type="entry name" value="FIDO DOMAIN-CONTAINING PROTEIN DDB_G0283145"/>
    <property type="match status" value="1"/>
</dbReference>
<dbReference type="AlphaFoldDB" id="A0A5C5UST2"/>
<dbReference type="InterPro" id="IPR040198">
    <property type="entry name" value="Fido_containing"/>
</dbReference>
<reference evidence="4 5" key="1">
    <citation type="submission" date="2019-08" db="EMBL/GenBank/DDBJ databases">
        <authorList>
            <person name="Lei W."/>
        </authorList>
    </citation>
    <scope>NUCLEOTIDE SEQUENCE [LARGE SCALE GENOMIC DNA]</scope>
    <source>
        <strain evidence="4 5">CCUG 58627</strain>
    </source>
</reference>
<dbReference type="InterPro" id="IPR036597">
    <property type="entry name" value="Fido-like_dom_sf"/>
</dbReference>
<evidence type="ECO:0000313" key="5">
    <source>
        <dbReference type="Proteomes" id="UP000320791"/>
    </source>
</evidence>
<dbReference type="EMBL" id="VOHM01000004">
    <property type="protein sequence ID" value="TWT28543.1"/>
    <property type="molecule type" value="Genomic_DNA"/>
</dbReference>
<evidence type="ECO:0000256" key="2">
    <source>
        <dbReference type="PIRSR" id="PIRSR640198-2"/>
    </source>
</evidence>
<keyword evidence="2" id="KW-0547">Nucleotide-binding</keyword>
<keyword evidence="2" id="KW-0067">ATP-binding</keyword>
<dbReference type="PROSITE" id="PS51459">
    <property type="entry name" value="FIDO"/>
    <property type="match status" value="1"/>
</dbReference>
<organism evidence="4 5">
    <name type="scientific">Corynebacterium canis</name>
    <dbReference type="NCBI Taxonomy" id="679663"/>
    <lineage>
        <taxon>Bacteria</taxon>
        <taxon>Bacillati</taxon>
        <taxon>Actinomycetota</taxon>
        <taxon>Actinomycetes</taxon>
        <taxon>Mycobacteriales</taxon>
        <taxon>Corynebacteriaceae</taxon>
        <taxon>Corynebacterium</taxon>
    </lineage>
</organism>
<dbReference type="Pfam" id="PF02661">
    <property type="entry name" value="Fic"/>
    <property type="match status" value="1"/>
</dbReference>
<protein>
    <submittedName>
        <fullName evidence="4">Fic family protein</fullName>
    </submittedName>
</protein>
<evidence type="ECO:0000313" key="4">
    <source>
        <dbReference type="EMBL" id="TWT28543.1"/>
    </source>
</evidence>
<sequence>MTPDSNGTRTFDTVHGELAYSEVNDRVAEPLRLLINEINEGAFLDFELNPHLLQEFHRRICVDLTPHIAGKLRHCAVRIGHHYPPEHIYVSQKLWEYFDDINARMLYVQGDLQNTLELLSYVEAKGLHIHPFVDFNGRAIRALVYEVMRRIDFPPIEISIDADSPLHHTYIQALREFDVHQSLHGLVDIWRNHRFPAFRDEFY</sequence>
<comment type="caution">
    <text evidence="4">The sequence shown here is derived from an EMBL/GenBank/DDBJ whole genome shotgun (WGS) entry which is preliminary data.</text>
</comment>